<evidence type="ECO:0000313" key="3">
    <source>
        <dbReference type="Proteomes" id="UP000054007"/>
    </source>
</evidence>
<sequence>MALLPHVQHTLSSVLSTLHLKPAPFQVLDDHTIFRHDKKSASQVVRRLYTVNVAAGMYGQFIVGEIRYLKTVQAPYSDILVARVDRVPNPEAPRAQADPRTIILIHHDEPKAVQESPAQRYSESRSTLDSRSSESAASNMHPATDFETFADLEYNAFSRAGPAGSDKFWIFPRDHRVSLEHFVPSRKTRCIDKIVFPRSMPPLLFEQLAVMAKVASSAVPTREMTTTVGQWHVAAIWGIVTQLRPDVVAKPNTSFGKAWSKIRTSRNPPHEGLSPPEELPELFAKFKYEWAHFDHDMICGMTRDREYVWEMREKRWQQEQKWARCRMDIDIAQQMLDRFKEKYPGQDVETAENGPEEMKKELALILEEIDLLSKIWAVESEIERHVEEGQHMSDAEDALKRETDQRWHALQQQMDIVRMEGGLGILEMDLEFSGTLDVNGS</sequence>
<organism evidence="2 3">
    <name type="scientific">Cylindrobasidium torrendii FP15055 ss-10</name>
    <dbReference type="NCBI Taxonomy" id="1314674"/>
    <lineage>
        <taxon>Eukaryota</taxon>
        <taxon>Fungi</taxon>
        <taxon>Dikarya</taxon>
        <taxon>Basidiomycota</taxon>
        <taxon>Agaricomycotina</taxon>
        <taxon>Agaricomycetes</taxon>
        <taxon>Agaricomycetidae</taxon>
        <taxon>Agaricales</taxon>
        <taxon>Marasmiineae</taxon>
        <taxon>Physalacriaceae</taxon>
        <taxon>Cylindrobasidium</taxon>
    </lineage>
</organism>
<feature type="region of interest" description="Disordered" evidence="1">
    <location>
        <begin position="113"/>
        <end position="140"/>
    </location>
</feature>
<accession>A0A0D7B2N4</accession>
<evidence type="ECO:0000313" key="2">
    <source>
        <dbReference type="EMBL" id="KIY64470.1"/>
    </source>
</evidence>
<keyword evidence="3" id="KW-1185">Reference proteome</keyword>
<reference evidence="2 3" key="1">
    <citation type="journal article" date="2015" name="Fungal Genet. Biol.">
        <title>Evolution of novel wood decay mechanisms in Agaricales revealed by the genome sequences of Fistulina hepatica and Cylindrobasidium torrendii.</title>
        <authorList>
            <person name="Floudas D."/>
            <person name="Held B.W."/>
            <person name="Riley R."/>
            <person name="Nagy L.G."/>
            <person name="Koehler G."/>
            <person name="Ransdell A.S."/>
            <person name="Younus H."/>
            <person name="Chow J."/>
            <person name="Chiniquy J."/>
            <person name="Lipzen A."/>
            <person name="Tritt A."/>
            <person name="Sun H."/>
            <person name="Haridas S."/>
            <person name="LaButti K."/>
            <person name="Ohm R.A."/>
            <person name="Kues U."/>
            <person name="Blanchette R.A."/>
            <person name="Grigoriev I.V."/>
            <person name="Minto R.E."/>
            <person name="Hibbett D.S."/>
        </authorList>
    </citation>
    <scope>NUCLEOTIDE SEQUENCE [LARGE SCALE GENOMIC DNA]</scope>
    <source>
        <strain evidence="2 3">FP15055 ss-10</strain>
    </source>
</reference>
<protein>
    <submittedName>
        <fullName evidence="2">Uncharacterized protein</fullName>
    </submittedName>
</protein>
<dbReference type="AlphaFoldDB" id="A0A0D7B2N4"/>
<dbReference type="Proteomes" id="UP000054007">
    <property type="component" value="Unassembled WGS sequence"/>
</dbReference>
<evidence type="ECO:0000256" key="1">
    <source>
        <dbReference type="SAM" id="MobiDB-lite"/>
    </source>
</evidence>
<feature type="compositionally biased region" description="Basic and acidic residues" evidence="1">
    <location>
        <begin position="122"/>
        <end position="132"/>
    </location>
</feature>
<gene>
    <name evidence="2" type="ORF">CYLTODRAFT_493096</name>
</gene>
<proteinExistence type="predicted"/>
<name>A0A0D7B2N4_9AGAR</name>
<dbReference type="EMBL" id="KN880634">
    <property type="protein sequence ID" value="KIY64470.1"/>
    <property type="molecule type" value="Genomic_DNA"/>
</dbReference>